<accession>A0A7R7MSP9</accession>
<dbReference type="EMBL" id="AP024255">
    <property type="protein sequence ID" value="BCO99311.1"/>
    <property type="molecule type" value="Genomic_DNA"/>
</dbReference>
<gene>
    <name evidence="1" type="ORF">MINTM018_20810</name>
</gene>
<sequence length="84" mass="9321">MENVQYPADWLSDGGPPFESLGLRQLPAPLSDYAAITLIRDNGVWKVVAGASNTVLVEADYENIMEYLATYAWHVEHAEQQGAR</sequence>
<evidence type="ECO:0000313" key="2">
    <source>
        <dbReference type="Proteomes" id="UP000595205"/>
    </source>
</evidence>
<organism evidence="1 2">
    <name type="scientific">Mycobacterium intracellulare</name>
    <dbReference type="NCBI Taxonomy" id="1767"/>
    <lineage>
        <taxon>Bacteria</taxon>
        <taxon>Bacillati</taxon>
        <taxon>Actinomycetota</taxon>
        <taxon>Actinomycetes</taxon>
        <taxon>Mycobacteriales</taxon>
        <taxon>Mycobacteriaceae</taxon>
        <taxon>Mycobacterium</taxon>
        <taxon>Mycobacterium avium complex (MAC)</taxon>
    </lineage>
</organism>
<name>A0A7R7MSP9_MYCIT</name>
<dbReference type="Proteomes" id="UP000595205">
    <property type="component" value="Chromosome"/>
</dbReference>
<proteinExistence type="predicted"/>
<dbReference type="RefSeq" id="WP_095763951.1">
    <property type="nucleotide sequence ID" value="NZ_AP024255.1"/>
</dbReference>
<evidence type="ECO:0000313" key="1">
    <source>
        <dbReference type="EMBL" id="BCO99311.1"/>
    </source>
</evidence>
<protein>
    <submittedName>
        <fullName evidence="1">Uncharacterized protein</fullName>
    </submittedName>
</protein>
<dbReference type="AlphaFoldDB" id="A0A7R7MSP9"/>
<reference evidence="1 2" key="1">
    <citation type="submission" date="2020-12" db="EMBL/GenBank/DDBJ databases">
        <title>Genome sequence of clinical Mycobacterium intracellulare strains.</title>
        <authorList>
            <person name="Tateishi Y."/>
            <person name="Matsumoto S."/>
            <person name="Fukushima Y."/>
            <person name="Nakajima C."/>
            <person name="Suzuki Y."/>
        </authorList>
    </citation>
    <scope>NUCLEOTIDE SEQUENCE [LARGE SCALE GENOMIC DNA]</scope>
    <source>
        <strain evidence="1 2">M018</strain>
    </source>
</reference>